<dbReference type="Pfam" id="PF02288">
    <property type="entry name" value="Dehydratase_MU"/>
    <property type="match status" value="1"/>
</dbReference>
<dbReference type="Gene3D" id="3.40.50.10150">
    <property type="entry name" value="B12-dependent dehydatase associated subunit"/>
    <property type="match status" value="1"/>
</dbReference>
<reference evidence="1 2" key="1">
    <citation type="submission" date="2016-09" db="EMBL/GenBank/DDBJ databases">
        <title>Genomic analysis reveals versatility of anaerobic energy metabolism of Geosporobacter ferrireducens IRF9 of phylum Firmicutes.</title>
        <authorList>
            <person name="Kim S.-J."/>
        </authorList>
    </citation>
    <scope>NUCLEOTIDE SEQUENCE [LARGE SCALE GENOMIC DNA]</scope>
    <source>
        <strain evidence="1 2">IRF9</strain>
    </source>
</reference>
<dbReference type="KEGG" id="gfe:Gferi_26035"/>
<dbReference type="OrthoDB" id="308037at2"/>
<evidence type="ECO:0000313" key="1">
    <source>
        <dbReference type="EMBL" id="AOT72713.1"/>
    </source>
</evidence>
<dbReference type="InterPro" id="IPR010254">
    <property type="entry name" value="B12-dep_deHydtase_bsu"/>
</dbReference>
<evidence type="ECO:0000313" key="2">
    <source>
        <dbReference type="Proteomes" id="UP000095743"/>
    </source>
</evidence>
<accession>A0A1D8GP92</accession>
<dbReference type="SUPFAM" id="SSF52968">
    <property type="entry name" value="B12-dependent dehydatase associated subunit"/>
    <property type="match status" value="1"/>
</dbReference>
<keyword evidence="2" id="KW-1185">Reference proteome</keyword>
<dbReference type="InterPro" id="IPR003208">
    <property type="entry name" value="Dehydtase/Dehydtase_re"/>
</dbReference>
<dbReference type="STRING" id="1424294.Gferi_26035"/>
<gene>
    <name evidence="1" type="ORF">Gferi_26035</name>
</gene>
<name>A0A1D8GP92_9FIRM</name>
<evidence type="ECO:0008006" key="3">
    <source>
        <dbReference type="Google" id="ProtNLM"/>
    </source>
</evidence>
<dbReference type="AlphaFoldDB" id="A0A1D8GP92"/>
<dbReference type="RefSeq" id="WP_069981022.1">
    <property type="nucleotide sequence ID" value="NZ_CP017269.1"/>
</dbReference>
<dbReference type="EMBL" id="CP017269">
    <property type="protein sequence ID" value="AOT72713.1"/>
    <property type="molecule type" value="Genomic_DNA"/>
</dbReference>
<organism evidence="1 2">
    <name type="scientific">Geosporobacter ferrireducens</name>
    <dbReference type="NCBI Taxonomy" id="1424294"/>
    <lineage>
        <taxon>Bacteria</taxon>
        <taxon>Bacillati</taxon>
        <taxon>Bacillota</taxon>
        <taxon>Clostridia</taxon>
        <taxon>Peptostreptococcales</taxon>
        <taxon>Thermotaleaceae</taxon>
        <taxon>Geosporobacter</taxon>
    </lineage>
</organism>
<protein>
    <recommendedName>
        <fullName evidence="3">Dehydratase medium subunit</fullName>
    </recommendedName>
</protein>
<dbReference type="Proteomes" id="UP000095743">
    <property type="component" value="Chromosome"/>
</dbReference>
<proteinExistence type="predicted"/>
<sequence length="154" mass="17033">MKIAYGKEKPSIYVYYSSCIDDLSAFHHLIWGIEEEGLPYRMMPQPENTSLKLSYMAAESSSLSVGLGIGSDGLIILHYGKLPFEMPLFQIPHTSSVSVMRAVGANAARLVKGIPFKSVDSIRDIGVPDPECTEMDVESIIVKVLEELKKRIKA</sequence>